<keyword evidence="2 4" id="KW-0378">Hydrolase</keyword>
<dbReference type="PANTHER" id="PTHR30023:SF0">
    <property type="entry name" value="PENICILLIN-SENSITIVE CARBOXYPEPTIDASE A"/>
    <property type="match status" value="1"/>
</dbReference>
<evidence type="ECO:0000313" key="4">
    <source>
        <dbReference type="EMBL" id="EEO30955.1"/>
    </source>
</evidence>
<dbReference type="NCBIfam" id="TIGR00666">
    <property type="entry name" value="PBP4"/>
    <property type="match status" value="1"/>
</dbReference>
<comment type="similarity">
    <text evidence="1">Belongs to the peptidase S13 family.</text>
</comment>
<protein>
    <submittedName>
        <fullName evidence="4">D-alanyl-D-alanine carboxypeptidase/D-alanyl-D-alanine-endopeptidase</fullName>
        <ecNumber evidence="4">3.4.16.4</ecNumber>
    </submittedName>
</protein>
<keyword evidence="3" id="KW-0732">Signal</keyword>
<dbReference type="Gene3D" id="3.40.710.10">
    <property type="entry name" value="DD-peptidase/beta-lactamase superfamily"/>
    <property type="match status" value="2"/>
</dbReference>
<dbReference type="STRING" id="847.BRW83_0093"/>
<feature type="chain" id="PRO_5030167045" evidence="3">
    <location>
        <begin position="26"/>
        <end position="473"/>
    </location>
</feature>
<dbReference type="Gene3D" id="3.50.80.20">
    <property type="entry name" value="D-Ala-D-Ala carboxypeptidase C, peptidase S13"/>
    <property type="match status" value="1"/>
</dbReference>
<evidence type="ECO:0000313" key="5">
    <source>
        <dbReference type="Proteomes" id="UP000005089"/>
    </source>
</evidence>
<proteinExistence type="inferred from homology"/>
<dbReference type="EMBL" id="GG658170">
    <property type="protein sequence ID" value="EEO30955.1"/>
    <property type="molecule type" value="Genomic_DNA"/>
</dbReference>
<dbReference type="GO" id="GO:0009002">
    <property type="term" value="F:serine-type D-Ala-D-Ala carboxypeptidase activity"/>
    <property type="evidence" value="ECO:0007669"/>
    <property type="project" value="UniProtKB-EC"/>
</dbReference>
<dbReference type="Pfam" id="PF02113">
    <property type="entry name" value="Peptidase_S13"/>
    <property type="match status" value="1"/>
</dbReference>
<accession>C3XCM9</accession>
<dbReference type="PANTHER" id="PTHR30023">
    <property type="entry name" value="D-ALANYL-D-ALANINE CARBOXYPEPTIDASE"/>
    <property type="match status" value="1"/>
</dbReference>
<dbReference type="AlphaFoldDB" id="C3XCM9"/>
<dbReference type="MEROPS" id="S13.003"/>
<dbReference type="PRINTS" id="PR00922">
    <property type="entry name" value="DADACBPTASE3"/>
</dbReference>
<feature type="signal peptide" evidence="3">
    <location>
        <begin position="1"/>
        <end position="25"/>
    </location>
</feature>
<evidence type="ECO:0000256" key="3">
    <source>
        <dbReference type="SAM" id="SignalP"/>
    </source>
</evidence>
<name>C3XCM9_OXAFO</name>
<dbReference type="InterPro" id="IPR000667">
    <property type="entry name" value="Peptidase_S13"/>
</dbReference>
<gene>
    <name evidence="4" type="primary">dacB</name>
    <name evidence="4" type="ORF">OFBG_01983</name>
</gene>
<dbReference type="eggNOG" id="COG2027">
    <property type="taxonomic scope" value="Bacteria"/>
</dbReference>
<reference evidence="4 5" key="1">
    <citation type="submission" date="2009-02" db="EMBL/GenBank/DDBJ databases">
        <title>The Genome Sequence of Oxalobacter formigenes OXCC13.</title>
        <authorList>
            <consortium name="The Broad Institute Genome Sequencing Platform"/>
            <person name="Ward D."/>
            <person name="Young S.K."/>
            <person name="Kodira C.D."/>
            <person name="Zeng Q."/>
            <person name="Koehrsen M."/>
            <person name="Alvarado L."/>
            <person name="Berlin A."/>
            <person name="Borenstein D."/>
            <person name="Chen Z."/>
            <person name="Engels R."/>
            <person name="Freedman E."/>
            <person name="Gellesch M."/>
            <person name="Goldberg J."/>
            <person name="Griggs A."/>
            <person name="Gujja S."/>
            <person name="Heiman D."/>
            <person name="Hepburn T."/>
            <person name="Howarth C."/>
            <person name="Jen D."/>
            <person name="Larson L."/>
            <person name="Lewis B."/>
            <person name="Mehta T."/>
            <person name="Park D."/>
            <person name="Pearson M."/>
            <person name="Roberts A."/>
            <person name="Saif S."/>
            <person name="Shea T."/>
            <person name="Shenoy N."/>
            <person name="Sisk P."/>
            <person name="Stolte C."/>
            <person name="Sykes S."/>
            <person name="Walk T."/>
            <person name="White J."/>
            <person name="Yandava C."/>
            <person name="Allison M.J."/>
            <person name="Lander E."/>
            <person name="Nusbaum C."/>
            <person name="Galagan J."/>
            <person name="Birren B."/>
        </authorList>
    </citation>
    <scope>NUCLEOTIDE SEQUENCE [LARGE SCALE GENOMIC DNA]</scope>
    <source>
        <strain evidence="4 5">OXCC13</strain>
    </source>
</reference>
<sequence>MRKLSTFCRKWFSGLFFILALPVFAQQLPSSVKYELELAGIPENSVGIVVEQVDSNVSRLTHNADIAFAPASTMKVLTTYAALELLGPSYTWETGAYISGKPEDGVLYGDLIIKGSGDPVFSQKELWLFIRQIQDAGVRDIRGNVILDRSVFKTGSFDAAAFDAEPLKPYNAGPDALLLNEKKIDVRLVPNESENTVKVVFEPRLDGVKITPPLLSNGECGNWKKDIVLQFDDRHANFDGIYSSTCQEKIWSVLPYQMSNTRYFESVFSTLWKEAGGRFKGRFVDGTLPPEALKIAEWRSPELSSVVSTVNKHSNNVMARQLLLGIGHHELGDNADESMGIKAIKNWLASKNISSGDLVIENGSGLSRLEKISPLTMSRILKAAFHSPVMPELMSSFPIAGKDGTMSKRLKEDAIAGKAHIKTGAIDNVRAIAGYVLAKSGRRYIVVCMVNDPNAKLSRNMLNELLNWTYENN</sequence>
<dbReference type="InterPro" id="IPR012338">
    <property type="entry name" value="Beta-lactam/transpept-like"/>
</dbReference>
<evidence type="ECO:0000256" key="1">
    <source>
        <dbReference type="ARBA" id="ARBA00006096"/>
    </source>
</evidence>
<evidence type="ECO:0000256" key="2">
    <source>
        <dbReference type="ARBA" id="ARBA00022801"/>
    </source>
</evidence>
<dbReference type="GO" id="GO:0006508">
    <property type="term" value="P:proteolysis"/>
    <property type="evidence" value="ECO:0007669"/>
    <property type="project" value="InterPro"/>
</dbReference>
<dbReference type="RefSeq" id="WP_005882562.1">
    <property type="nucleotide sequence ID" value="NZ_CP019430.1"/>
</dbReference>
<keyword evidence="5" id="KW-1185">Reference proteome</keyword>
<dbReference type="EC" id="3.4.16.4" evidence="4"/>
<dbReference type="GeneID" id="77134005"/>
<keyword evidence="4" id="KW-0121">Carboxypeptidase</keyword>
<organism evidence="4 5">
    <name type="scientific">Oxalobacter formigenes OXCC13</name>
    <dbReference type="NCBI Taxonomy" id="556269"/>
    <lineage>
        <taxon>Bacteria</taxon>
        <taxon>Pseudomonadati</taxon>
        <taxon>Pseudomonadota</taxon>
        <taxon>Betaproteobacteria</taxon>
        <taxon>Burkholderiales</taxon>
        <taxon>Oxalobacteraceae</taxon>
        <taxon>Oxalobacter</taxon>
    </lineage>
</organism>
<dbReference type="SUPFAM" id="SSF56601">
    <property type="entry name" value="beta-lactamase/transpeptidase-like"/>
    <property type="match status" value="1"/>
</dbReference>
<dbReference type="GO" id="GO:0000270">
    <property type="term" value="P:peptidoglycan metabolic process"/>
    <property type="evidence" value="ECO:0007669"/>
    <property type="project" value="TreeGrafter"/>
</dbReference>
<dbReference type="OrthoDB" id="9802627at2"/>
<dbReference type="Proteomes" id="UP000005089">
    <property type="component" value="Unassembled WGS sequence"/>
</dbReference>
<dbReference type="HOGENOM" id="CLU_017692_2_1_4"/>
<keyword evidence="4" id="KW-0645">Protease</keyword>